<dbReference type="GO" id="GO:0140662">
    <property type="term" value="F:ATP-dependent protein folding chaperone"/>
    <property type="evidence" value="ECO:0007669"/>
    <property type="project" value="InterPro"/>
</dbReference>
<feature type="compositionally biased region" description="Low complexity" evidence="8">
    <location>
        <begin position="642"/>
        <end position="655"/>
    </location>
</feature>
<name>A0AAD9I6N8_9PEZI</name>
<evidence type="ECO:0000313" key="11">
    <source>
        <dbReference type="Proteomes" id="UP001217918"/>
    </source>
</evidence>
<dbReference type="GO" id="GO:0030968">
    <property type="term" value="P:endoplasmic reticulum unfolded protein response"/>
    <property type="evidence" value="ECO:0007669"/>
    <property type="project" value="TreeGrafter"/>
</dbReference>
<dbReference type="Gene3D" id="3.90.640.10">
    <property type="entry name" value="Actin, Chain A, domain 4"/>
    <property type="match status" value="1"/>
</dbReference>
<feature type="region of interest" description="Disordered" evidence="8">
    <location>
        <begin position="947"/>
        <end position="1047"/>
    </location>
</feature>
<feature type="compositionally biased region" description="Basic residues" evidence="8">
    <location>
        <begin position="955"/>
        <end position="965"/>
    </location>
</feature>
<keyword evidence="3 9" id="KW-0732">Signal</keyword>
<feature type="signal peptide" evidence="9">
    <location>
        <begin position="1"/>
        <end position="29"/>
    </location>
</feature>
<organism evidence="10 11">
    <name type="scientific">Phyllachora maydis</name>
    <dbReference type="NCBI Taxonomy" id="1825666"/>
    <lineage>
        <taxon>Eukaryota</taxon>
        <taxon>Fungi</taxon>
        <taxon>Dikarya</taxon>
        <taxon>Ascomycota</taxon>
        <taxon>Pezizomycotina</taxon>
        <taxon>Sordariomycetes</taxon>
        <taxon>Sordariomycetidae</taxon>
        <taxon>Phyllachorales</taxon>
        <taxon>Phyllachoraceae</taxon>
        <taxon>Phyllachora</taxon>
    </lineage>
</organism>
<evidence type="ECO:0000256" key="3">
    <source>
        <dbReference type="ARBA" id="ARBA00022729"/>
    </source>
</evidence>
<dbReference type="PANTHER" id="PTHR45639">
    <property type="entry name" value="HSC70CB, ISOFORM G-RELATED"/>
    <property type="match status" value="1"/>
</dbReference>
<keyword evidence="11" id="KW-1185">Reference proteome</keyword>
<dbReference type="AlphaFoldDB" id="A0AAD9I6N8"/>
<evidence type="ECO:0000256" key="4">
    <source>
        <dbReference type="ARBA" id="ARBA00022741"/>
    </source>
</evidence>
<dbReference type="CDD" id="cd10230">
    <property type="entry name" value="ASKHA_NBD_HSP70_HYOU1"/>
    <property type="match status" value="1"/>
</dbReference>
<dbReference type="InterPro" id="IPR029048">
    <property type="entry name" value="HSP70_C_sf"/>
</dbReference>
<dbReference type="InterPro" id="IPR029047">
    <property type="entry name" value="HSP70_peptide-bd_sf"/>
</dbReference>
<dbReference type="EMBL" id="JAQQPM010000005">
    <property type="protein sequence ID" value="KAK2071337.1"/>
    <property type="molecule type" value="Genomic_DNA"/>
</dbReference>
<dbReference type="Pfam" id="PF00012">
    <property type="entry name" value="HSP70"/>
    <property type="match status" value="1"/>
</dbReference>
<comment type="subcellular location">
    <subcellularLocation>
        <location evidence="1">Endoplasmic reticulum lumen</location>
    </subcellularLocation>
</comment>
<protein>
    <submittedName>
        <fullName evidence="10">Uncharacterized protein</fullName>
    </submittedName>
</protein>
<evidence type="ECO:0000256" key="9">
    <source>
        <dbReference type="SAM" id="SignalP"/>
    </source>
</evidence>
<dbReference type="FunFam" id="3.90.640.10:FF:000039">
    <property type="entry name" value="Hsp70 family chaperone Lhs1/Orp150"/>
    <property type="match status" value="1"/>
</dbReference>
<keyword evidence="5" id="KW-0256">Endoplasmic reticulum</keyword>
<feature type="compositionally biased region" description="Basic and acidic residues" evidence="8">
    <location>
        <begin position="1014"/>
        <end position="1047"/>
    </location>
</feature>
<accession>A0AAD9I6N8</accession>
<dbReference type="Gene3D" id="1.20.1270.10">
    <property type="match status" value="1"/>
</dbReference>
<evidence type="ECO:0000313" key="10">
    <source>
        <dbReference type="EMBL" id="KAK2071337.1"/>
    </source>
</evidence>
<dbReference type="SUPFAM" id="SSF53067">
    <property type="entry name" value="Actin-like ATPase domain"/>
    <property type="match status" value="2"/>
</dbReference>
<dbReference type="FunFam" id="1.20.1270.10:FF:000002">
    <property type="entry name" value="Heat shock 70 kDa protein 4"/>
    <property type="match status" value="1"/>
</dbReference>
<dbReference type="SUPFAM" id="SSF100934">
    <property type="entry name" value="Heat shock protein 70kD (HSP70), C-terminal subdomain"/>
    <property type="match status" value="1"/>
</dbReference>
<gene>
    <name evidence="10" type="ORF">P8C59_005768</name>
</gene>
<keyword evidence="6" id="KW-0067">ATP-binding</keyword>
<dbReference type="Proteomes" id="UP001217918">
    <property type="component" value="Unassembled WGS sequence"/>
</dbReference>
<keyword evidence="4" id="KW-0547">Nucleotide-binding</keyword>
<dbReference type="Gene3D" id="3.30.30.30">
    <property type="match status" value="1"/>
</dbReference>
<dbReference type="InterPro" id="IPR043129">
    <property type="entry name" value="ATPase_NBD"/>
</dbReference>
<dbReference type="PANTHER" id="PTHR45639:SF3">
    <property type="entry name" value="HYPOXIA UP-REGULATED PROTEIN 1"/>
    <property type="match status" value="1"/>
</dbReference>
<evidence type="ECO:0000256" key="8">
    <source>
        <dbReference type="SAM" id="MobiDB-lite"/>
    </source>
</evidence>
<evidence type="ECO:0000256" key="7">
    <source>
        <dbReference type="ARBA" id="ARBA00023186"/>
    </source>
</evidence>
<evidence type="ECO:0000256" key="6">
    <source>
        <dbReference type="ARBA" id="ARBA00022840"/>
    </source>
</evidence>
<evidence type="ECO:0000256" key="1">
    <source>
        <dbReference type="ARBA" id="ARBA00004319"/>
    </source>
</evidence>
<dbReference type="GO" id="GO:0005788">
    <property type="term" value="C:endoplasmic reticulum lumen"/>
    <property type="evidence" value="ECO:0007669"/>
    <property type="project" value="UniProtKB-SubCell"/>
</dbReference>
<dbReference type="Gene3D" id="2.60.34.10">
    <property type="entry name" value="Substrate Binding Domain Of DNAk, Chain A, domain 1"/>
    <property type="match status" value="1"/>
</dbReference>
<dbReference type="Gene3D" id="3.30.420.40">
    <property type="match status" value="2"/>
</dbReference>
<dbReference type="GO" id="GO:0005524">
    <property type="term" value="F:ATP binding"/>
    <property type="evidence" value="ECO:0007669"/>
    <property type="project" value="UniProtKB-KW"/>
</dbReference>
<feature type="region of interest" description="Disordered" evidence="8">
    <location>
        <begin position="604"/>
        <end position="667"/>
    </location>
</feature>
<feature type="region of interest" description="Disordered" evidence="8">
    <location>
        <begin position="856"/>
        <end position="883"/>
    </location>
</feature>
<comment type="similarity">
    <text evidence="2">Belongs to the heat shock protein 70 family.</text>
</comment>
<comment type="caution">
    <text evidence="10">The sequence shown here is derived from an EMBL/GenBank/DDBJ whole genome shotgun (WGS) entry which is preliminary data.</text>
</comment>
<evidence type="ECO:0000256" key="5">
    <source>
        <dbReference type="ARBA" id="ARBA00022824"/>
    </source>
</evidence>
<sequence length="1047" mass="112864">MARTSRWSPLAIALCAIFFASVQVAAVSAVLGVDLGTEYIKAALVKPGIPLEIVPTKDSRRKEIAAVAFKPSPHGPPKPGTYPERAYGSDAIALSARFPGDVYPNLKALLGLPADAGPVRAYAARHPALKLEVHPQRGTAAFKSLAAFAPEEDAFLVEELLAMELQSIRGNAEALAGASGGSVRSVVLTIPPFYTVEEKRAVRLAAELAGLKVLSLISDGLAVGLNYAMSRQFPNLNEGGKPEHHMVFDMGAGSTKASVLQFQSRTVKEVGKFNKTIQEVQVLGSGWDKTLGGDALNYLIVDDMVAQFVASDKAKKASVTADKVMAHGRAMAKLIKEAERLRHILSANQNSHASFEGLYDDVDFKYKISRADFETMAAAHAERVGVAIQGALEAANLQMADLDTVILHGGASRTPFVQKELEKLLGGSDKIRTNVNSDEAAVFGAGFRAADISPSFRVKEIRVIEAAGYPVGVQWKAESGKERHQGLWTAVSALGAAPKEVTFTNHEDFSVTFYQKAPPAGSDVGAEAVEAQTKVLTTTNLTASVTELIEKHKCEKADVKFKISARLHRDDGEVDVIKAFVECETEEPEKETLMDGVKNLFGFGKKDEQQQPLVDKTDTDEDAEGTSSPSSEASPAEDKTSDSPASAPSAANPTPEEAEAPDAKASTTKTKQLVVIPVTFTLERADKLSLPAEALQAVKERIKAFEASDKARRLREETLNQLEGYTYKARDLLDGEAFVAASKQAERDAIDAAARDASDWIYGDGAEAPRDELKARLKALQDLVAPVTRRVDEATKRPDAVKGLQEALDKTKEFVDNIKDQIAKREAYVASATAASDSTDTAADAPAAEEFVDLEDEDAGRKTDKTGAAASMEDAMRERGPVPPLYTLEDLRESEELYGKLTAWLAEKTTEQAALGPTDDPALTVQEIEARRAQLDKVGVDLAMKSVRNFEKKTKAGKKQGKKKATTGSGGKGPGAGPKPFTFDFGEDGKMPTQEQLEEMIRGFTAEEAQEEEPTAKGKTEETEETEKTTEKTEETEQKEGRTHEEL</sequence>
<reference evidence="10" key="1">
    <citation type="journal article" date="2023" name="Mol. Plant Microbe Interact.">
        <title>Elucidating the Obligate Nature and Biological Capacity of an Invasive Fungal Corn Pathogen.</title>
        <authorList>
            <person name="MacCready J.S."/>
            <person name="Roggenkamp E.M."/>
            <person name="Gdanetz K."/>
            <person name="Chilvers M.I."/>
        </authorList>
    </citation>
    <scope>NUCLEOTIDE SEQUENCE</scope>
    <source>
        <strain evidence="10">PM02</strain>
    </source>
</reference>
<dbReference type="GO" id="GO:0034663">
    <property type="term" value="C:endoplasmic reticulum chaperone complex"/>
    <property type="evidence" value="ECO:0007669"/>
    <property type="project" value="TreeGrafter"/>
</dbReference>
<evidence type="ECO:0000256" key="2">
    <source>
        <dbReference type="ARBA" id="ARBA00007381"/>
    </source>
</evidence>
<keyword evidence="7" id="KW-0143">Chaperone</keyword>
<proteinExistence type="inferred from homology"/>
<dbReference type="PRINTS" id="PR00301">
    <property type="entry name" value="HEATSHOCK70"/>
</dbReference>
<feature type="chain" id="PRO_5042064869" evidence="9">
    <location>
        <begin position="30"/>
        <end position="1047"/>
    </location>
</feature>
<dbReference type="InterPro" id="IPR013126">
    <property type="entry name" value="Hsp_70_fam"/>
</dbReference>
<dbReference type="FunFam" id="3.30.30.30:FF:000004">
    <property type="entry name" value="hypoxia up-regulated protein 1"/>
    <property type="match status" value="1"/>
</dbReference>